<evidence type="ECO:0000313" key="2">
    <source>
        <dbReference type="Proteomes" id="UP000186235"/>
    </source>
</evidence>
<dbReference type="EMBL" id="FTMI01000006">
    <property type="protein sequence ID" value="SIQ66749.1"/>
    <property type="molecule type" value="Genomic_DNA"/>
</dbReference>
<name>A0A1N6UMA1_9MICO</name>
<keyword evidence="2" id="KW-1185">Reference proteome</keyword>
<protein>
    <submittedName>
        <fullName evidence="1">Uncharacterized protein</fullName>
    </submittedName>
</protein>
<dbReference type="AlphaFoldDB" id="A0A1N6UMA1"/>
<proteinExistence type="predicted"/>
<dbReference type="Proteomes" id="UP000186235">
    <property type="component" value="Unassembled WGS sequence"/>
</dbReference>
<sequence>MLSPFPAACDILLMLRDEGPSPRAAAPWYVGGAPVVRQRAAGSTYGIRPLLTAR</sequence>
<accession>A0A1N6UMA1</accession>
<evidence type="ECO:0000313" key="1">
    <source>
        <dbReference type="EMBL" id="SIQ66749.1"/>
    </source>
</evidence>
<gene>
    <name evidence="1" type="ORF">SAMN05518682_3251</name>
</gene>
<reference evidence="2" key="1">
    <citation type="submission" date="2017-01" db="EMBL/GenBank/DDBJ databases">
        <authorList>
            <person name="Varghese N."/>
            <person name="Submissions S."/>
        </authorList>
    </citation>
    <scope>NUCLEOTIDE SEQUENCE [LARGE SCALE GENOMIC DNA]</scope>
    <source>
        <strain evidence="2">3bp</strain>
    </source>
</reference>
<organism evidence="1 2">
    <name type="scientific">Cellulosimicrobium aquatile</name>
    <dbReference type="NCBI Taxonomy" id="1612203"/>
    <lineage>
        <taxon>Bacteria</taxon>
        <taxon>Bacillati</taxon>
        <taxon>Actinomycetota</taxon>
        <taxon>Actinomycetes</taxon>
        <taxon>Micrococcales</taxon>
        <taxon>Promicromonosporaceae</taxon>
        <taxon>Cellulosimicrobium</taxon>
    </lineage>
</organism>